<feature type="region of interest" description="Disordered" evidence="8">
    <location>
        <begin position="314"/>
        <end position="342"/>
    </location>
</feature>
<evidence type="ECO:0000256" key="2">
    <source>
        <dbReference type="ARBA" id="ARBA00022448"/>
    </source>
</evidence>
<feature type="transmembrane region" description="Helical" evidence="7">
    <location>
        <begin position="177"/>
        <end position="201"/>
    </location>
</feature>
<feature type="transmembrane region" description="Helical" evidence="7">
    <location>
        <begin position="14"/>
        <end position="35"/>
    </location>
</feature>
<dbReference type="Proteomes" id="UP001500984">
    <property type="component" value="Unassembled WGS sequence"/>
</dbReference>
<evidence type="ECO:0000256" key="7">
    <source>
        <dbReference type="RuleBase" id="RU363032"/>
    </source>
</evidence>
<keyword evidence="3" id="KW-1003">Cell membrane</keyword>
<feature type="transmembrane region" description="Helical" evidence="7">
    <location>
        <begin position="143"/>
        <end position="165"/>
    </location>
</feature>
<keyword evidence="11" id="KW-1185">Reference proteome</keyword>
<evidence type="ECO:0000256" key="8">
    <source>
        <dbReference type="SAM" id="MobiDB-lite"/>
    </source>
</evidence>
<evidence type="ECO:0000256" key="5">
    <source>
        <dbReference type="ARBA" id="ARBA00022989"/>
    </source>
</evidence>
<keyword evidence="2 7" id="KW-0813">Transport</keyword>
<dbReference type="PANTHER" id="PTHR43163">
    <property type="entry name" value="DIPEPTIDE TRANSPORT SYSTEM PERMEASE PROTEIN DPPB-RELATED"/>
    <property type="match status" value="1"/>
</dbReference>
<sequence>MRLHPTAGLVLRRLGHGAVVLWAAFTLAFLVLYVLPGDPVAILLGGDQSTATPEEIAAVRAEYNLDRPLFVQYLLALTSALRFDLGNSFATGQPVLEAIGAALPSTVALAVAALVPALVGGPLLAVLAVNARRPALRALLSELPGLGVALPTFWAGLMLLQVFSFRLGWVPALGAEGLLGLVLPAATLALPLGAMVAQVLLRALDRAWREQYVTTFRAAGMGRPRLLLSHALRVASLSLLSVAGVITGNLLGGTVIVETVFTRSGLGRLAESAVSSQDIPLVLGIVVFSAVVFVLVNLATDLLYPLADPRTRPAVRTAAQRAPEAPRPQHPVPSPPTEEVRA</sequence>
<dbReference type="PANTHER" id="PTHR43163:SF6">
    <property type="entry name" value="DIPEPTIDE TRANSPORT SYSTEM PERMEASE PROTEIN DPPB-RELATED"/>
    <property type="match status" value="1"/>
</dbReference>
<feature type="compositionally biased region" description="Pro residues" evidence="8">
    <location>
        <begin position="325"/>
        <end position="336"/>
    </location>
</feature>
<dbReference type="Pfam" id="PF00528">
    <property type="entry name" value="BPD_transp_1"/>
    <property type="match status" value="1"/>
</dbReference>
<protein>
    <submittedName>
        <fullName evidence="10">ABC transporter permease</fullName>
    </submittedName>
</protein>
<evidence type="ECO:0000256" key="3">
    <source>
        <dbReference type="ARBA" id="ARBA00022475"/>
    </source>
</evidence>
<feature type="transmembrane region" description="Helical" evidence="7">
    <location>
        <begin position="231"/>
        <end position="261"/>
    </location>
</feature>
<name>A0ABN2X3C5_9MICO</name>
<dbReference type="PROSITE" id="PS50928">
    <property type="entry name" value="ABC_TM1"/>
    <property type="match status" value="1"/>
</dbReference>
<dbReference type="InterPro" id="IPR000515">
    <property type="entry name" value="MetI-like"/>
</dbReference>
<feature type="domain" description="ABC transmembrane type-1" evidence="9">
    <location>
        <begin position="103"/>
        <end position="304"/>
    </location>
</feature>
<comment type="caution">
    <text evidence="10">The sequence shown here is derived from an EMBL/GenBank/DDBJ whole genome shotgun (WGS) entry which is preliminary data.</text>
</comment>
<dbReference type="Pfam" id="PF19300">
    <property type="entry name" value="BPD_transp_1_N"/>
    <property type="match status" value="1"/>
</dbReference>
<proteinExistence type="inferred from homology"/>
<evidence type="ECO:0000256" key="1">
    <source>
        <dbReference type="ARBA" id="ARBA00004651"/>
    </source>
</evidence>
<feature type="transmembrane region" description="Helical" evidence="7">
    <location>
        <begin position="281"/>
        <end position="304"/>
    </location>
</feature>
<keyword evidence="4 7" id="KW-0812">Transmembrane</keyword>
<evidence type="ECO:0000256" key="6">
    <source>
        <dbReference type="ARBA" id="ARBA00023136"/>
    </source>
</evidence>
<evidence type="ECO:0000313" key="11">
    <source>
        <dbReference type="Proteomes" id="UP001500984"/>
    </source>
</evidence>
<evidence type="ECO:0000259" key="9">
    <source>
        <dbReference type="PROSITE" id="PS50928"/>
    </source>
</evidence>
<comment type="subcellular location">
    <subcellularLocation>
        <location evidence="1 7">Cell membrane</location>
        <topology evidence="1 7">Multi-pass membrane protein</topology>
    </subcellularLocation>
</comment>
<keyword evidence="5 7" id="KW-1133">Transmembrane helix</keyword>
<dbReference type="EMBL" id="BAAAPZ010000017">
    <property type="protein sequence ID" value="GAA2103875.1"/>
    <property type="molecule type" value="Genomic_DNA"/>
</dbReference>
<comment type="similarity">
    <text evidence="7">Belongs to the binding-protein-dependent transport system permease family.</text>
</comment>
<dbReference type="InterPro" id="IPR035906">
    <property type="entry name" value="MetI-like_sf"/>
</dbReference>
<evidence type="ECO:0000256" key="4">
    <source>
        <dbReference type="ARBA" id="ARBA00022692"/>
    </source>
</evidence>
<organism evidence="10 11">
    <name type="scientific">Brevibacterium salitolerans</name>
    <dbReference type="NCBI Taxonomy" id="1403566"/>
    <lineage>
        <taxon>Bacteria</taxon>
        <taxon>Bacillati</taxon>
        <taxon>Actinomycetota</taxon>
        <taxon>Actinomycetes</taxon>
        <taxon>Micrococcales</taxon>
        <taxon>Brevibacteriaceae</taxon>
        <taxon>Brevibacterium</taxon>
    </lineage>
</organism>
<reference evidence="10 11" key="1">
    <citation type="journal article" date="2019" name="Int. J. Syst. Evol. Microbiol.">
        <title>The Global Catalogue of Microorganisms (GCM) 10K type strain sequencing project: providing services to taxonomists for standard genome sequencing and annotation.</title>
        <authorList>
            <consortium name="The Broad Institute Genomics Platform"/>
            <consortium name="The Broad Institute Genome Sequencing Center for Infectious Disease"/>
            <person name="Wu L."/>
            <person name="Ma J."/>
        </authorList>
    </citation>
    <scope>NUCLEOTIDE SEQUENCE [LARGE SCALE GENOMIC DNA]</scope>
    <source>
        <strain evidence="10 11">JCM 15900</strain>
    </source>
</reference>
<accession>A0ABN2X3C5</accession>
<dbReference type="RefSeq" id="WP_344337921.1">
    <property type="nucleotide sequence ID" value="NZ_BAAAPZ010000017.1"/>
</dbReference>
<dbReference type="SUPFAM" id="SSF161098">
    <property type="entry name" value="MetI-like"/>
    <property type="match status" value="1"/>
</dbReference>
<dbReference type="CDD" id="cd06261">
    <property type="entry name" value="TM_PBP2"/>
    <property type="match status" value="1"/>
</dbReference>
<dbReference type="InterPro" id="IPR045621">
    <property type="entry name" value="BPD_transp_1_N"/>
</dbReference>
<keyword evidence="6 7" id="KW-0472">Membrane</keyword>
<feature type="transmembrane region" description="Helical" evidence="7">
    <location>
        <begin position="107"/>
        <end position="131"/>
    </location>
</feature>
<gene>
    <name evidence="10" type="ORF">GCM10009823_28100</name>
</gene>
<dbReference type="Gene3D" id="1.10.3720.10">
    <property type="entry name" value="MetI-like"/>
    <property type="match status" value="1"/>
</dbReference>
<evidence type="ECO:0000313" key="10">
    <source>
        <dbReference type="EMBL" id="GAA2103875.1"/>
    </source>
</evidence>